<name>A0A106DBE6_9BURK</name>
<gene>
    <name evidence="1" type="ORF">WT27_19905</name>
</gene>
<comment type="caution">
    <text evidence="1">The sequence shown here is derived from an EMBL/GenBank/DDBJ whole genome shotgun (WGS) entry which is preliminary data.</text>
</comment>
<keyword evidence="2" id="KW-1185">Reference proteome</keyword>
<proteinExistence type="predicted"/>
<sequence>MTTTSGLGISQSLLEEAETVLAENETLPVFVGATLREAVARRRVQREFVARGRASAMEARRAGGYVDGTEVHATLQTMLNAARAGS</sequence>
<evidence type="ECO:0000313" key="2">
    <source>
        <dbReference type="Proteomes" id="UP000062317"/>
    </source>
</evidence>
<dbReference type="Proteomes" id="UP000062317">
    <property type="component" value="Unassembled WGS sequence"/>
</dbReference>
<dbReference type="AlphaFoldDB" id="A0A106DBE6"/>
<accession>A0A106DBE6</accession>
<organism evidence="1 2">
    <name type="scientific">Burkholderia territorii</name>
    <dbReference type="NCBI Taxonomy" id="1503055"/>
    <lineage>
        <taxon>Bacteria</taxon>
        <taxon>Pseudomonadati</taxon>
        <taxon>Pseudomonadota</taxon>
        <taxon>Betaproteobacteria</taxon>
        <taxon>Burkholderiales</taxon>
        <taxon>Burkholderiaceae</taxon>
        <taxon>Burkholderia</taxon>
        <taxon>Burkholderia cepacia complex</taxon>
    </lineage>
</organism>
<protein>
    <submittedName>
        <fullName evidence="1">Prevent-host-death protein</fullName>
    </submittedName>
</protein>
<evidence type="ECO:0000313" key="1">
    <source>
        <dbReference type="EMBL" id="KVV36931.1"/>
    </source>
</evidence>
<reference evidence="1 2" key="1">
    <citation type="submission" date="2015-11" db="EMBL/GenBank/DDBJ databases">
        <title>Expanding the genomic diversity of Burkholderia species for the development of highly accurate diagnostics.</title>
        <authorList>
            <person name="Sahl J."/>
            <person name="Keim P."/>
            <person name="Wagner D."/>
        </authorList>
    </citation>
    <scope>NUCLEOTIDE SEQUENCE [LARGE SCALE GENOMIC DNA]</scope>
    <source>
        <strain evidence="1 2">MSMB1301WGS</strain>
    </source>
</reference>
<dbReference type="RefSeq" id="WP_060110586.1">
    <property type="nucleotide sequence ID" value="NZ_LPEQ01000143.1"/>
</dbReference>
<dbReference type="EMBL" id="LPEQ01000143">
    <property type="protein sequence ID" value="KVV36931.1"/>
    <property type="molecule type" value="Genomic_DNA"/>
</dbReference>